<feature type="transmembrane region" description="Helical" evidence="1">
    <location>
        <begin position="259"/>
        <end position="277"/>
    </location>
</feature>
<keyword evidence="1" id="KW-0472">Membrane</keyword>
<evidence type="ECO:0000313" key="2">
    <source>
        <dbReference type="EMBL" id="XDQ44738.1"/>
    </source>
</evidence>
<dbReference type="AlphaFoldDB" id="A0AB39QTX2"/>
<sequence>MSALPPSGGGLPRTLLRLHRPALLTWTVFVAGMSGWLVWLTEVTAKDPARQGLPCLTCTTTEVTYSLEMMWAGYLIGYAFVAVAAFAGGALIGRELESGTARLAWTQGIAPGRWLTAKLTLPALAITTGGTALVLVYRWAFAAQPDLVRQDWTDAVAFMARGPLLVAYALCALAVGTLTALLLRRTLAALGTAAGVMWLSNAVLTYYRWRLWPALTRTGPRAFDLPDHVWLVNEGENAHGRFATYQPPSHYWPLHLTETAIVLTVAALATLLSFRLLKHRTESPA</sequence>
<feature type="transmembrane region" description="Helical" evidence="1">
    <location>
        <begin position="21"/>
        <end position="39"/>
    </location>
</feature>
<reference evidence="2" key="1">
    <citation type="submission" date="2024-07" db="EMBL/GenBank/DDBJ databases">
        <authorList>
            <person name="Yu S.T."/>
        </authorList>
    </citation>
    <scope>NUCLEOTIDE SEQUENCE</scope>
    <source>
        <strain evidence="2">R39</strain>
    </source>
</reference>
<accession>A0AB39QTX2</accession>
<organism evidence="2">
    <name type="scientific">Streptomyces sp. R39</name>
    <dbReference type="NCBI Taxonomy" id="3238631"/>
    <lineage>
        <taxon>Bacteria</taxon>
        <taxon>Bacillati</taxon>
        <taxon>Actinomycetota</taxon>
        <taxon>Actinomycetes</taxon>
        <taxon>Kitasatosporales</taxon>
        <taxon>Streptomycetaceae</taxon>
        <taxon>Streptomyces</taxon>
    </lineage>
</organism>
<protein>
    <recommendedName>
        <fullName evidence="3">ABC transporter permease</fullName>
    </recommendedName>
</protein>
<name>A0AB39QTX2_9ACTN</name>
<feature type="transmembrane region" description="Helical" evidence="1">
    <location>
        <begin position="160"/>
        <end position="183"/>
    </location>
</feature>
<keyword evidence="1" id="KW-1133">Transmembrane helix</keyword>
<feature type="transmembrane region" description="Helical" evidence="1">
    <location>
        <begin position="190"/>
        <end position="209"/>
    </location>
</feature>
<evidence type="ECO:0000256" key="1">
    <source>
        <dbReference type="SAM" id="Phobius"/>
    </source>
</evidence>
<evidence type="ECO:0008006" key="3">
    <source>
        <dbReference type="Google" id="ProtNLM"/>
    </source>
</evidence>
<dbReference type="EMBL" id="CP163441">
    <property type="protein sequence ID" value="XDQ44738.1"/>
    <property type="molecule type" value="Genomic_DNA"/>
</dbReference>
<feature type="transmembrane region" description="Helical" evidence="1">
    <location>
        <begin position="71"/>
        <end position="92"/>
    </location>
</feature>
<proteinExistence type="predicted"/>
<keyword evidence="1" id="KW-0812">Transmembrane</keyword>
<feature type="transmembrane region" description="Helical" evidence="1">
    <location>
        <begin position="119"/>
        <end position="140"/>
    </location>
</feature>
<dbReference type="RefSeq" id="WP_369223584.1">
    <property type="nucleotide sequence ID" value="NZ_CP163441.1"/>
</dbReference>
<gene>
    <name evidence="2" type="ORF">AB5J52_22055</name>
</gene>